<dbReference type="InterPro" id="IPR011047">
    <property type="entry name" value="Quinoprotein_ADH-like_sf"/>
</dbReference>
<feature type="compositionally biased region" description="Gly residues" evidence="2">
    <location>
        <begin position="132"/>
        <end position="141"/>
    </location>
</feature>
<dbReference type="PANTHER" id="PTHR13037:SF24">
    <property type="entry name" value="POLYCOMB PROTEIN PCL-RELATED"/>
    <property type="match status" value="1"/>
</dbReference>
<reference evidence="5 6" key="1">
    <citation type="submission" date="2024-10" db="EMBL/GenBank/DDBJ databases">
        <title>The Natural Products Discovery Center: Release of the First 8490 Sequenced Strains for Exploring Actinobacteria Biosynthetic Diversity.</title>
        <authorList>
            <person name="Kalkreuter E."/>
            <person name="Kautsar S.A."/>
            <person name="Yang D."/>
            <person name="Bader C.D."/>
            <person name="Teijaro C.N."/>
            <person name="Fluegel L."/>
            <person name="Davis C.M."/>
            <person name="Simpson J.R."/>
            <person name="Lauterbach L."/>
            <person name="Steele A.D."/>
            <person name="Gui C."/>
            <person name="Meng S."/>
            <person name="Li G."/>
            <person name="Viehrig K."/>
            <person name="Ye F."/>
            <person name="Su P."/>
            <person name="Kiefer A.F."/>
            <person name="Nichols A."/>
            <person name="Cepeda A.J."/>
            <person name="Yan W."/>
            <person name="Fan B."/>
            <person name="Jiang Y."/>
            <person name="Adhikari A."/>
            <person name="Zheng C.-J."/>
            <person name="Schuster L."/>
            <person name="Cowan T.M."/>
            <person name="Smanski M.J."/>
            <person name="Chevrette M.G."/>
            <person name="De Carvalho L.P.S."/>
            <person name="Shen B."/>
        </authorList>
    </citation>
    <scope>NUCLEOTIDE SEQUENCE [LARGE SCALE GENOMIC DNA]</scope>
    <source>
        <strain evidence="5 6">NPDC001390</strain>
    </source>
</reference>
<evidence type="ECO:0000256" key="1">
    <source>
        <dbReference type="ARBA" id="ARBA00022581"/>
    </source>
</evidence>
<feature type="compositionally biased region" description="Pro residues" evidence="2">
    <location>
        <begin position="111"/>
        <end position="126"/>
    </location>
</feature>
<organism evidence="5 6">
    <name type="scientific">Streptomyces bluensis</name>
    <dbReference type="NCBI Taxonomy" id="33897"/>
    <lineage>
        <taxon>Bacteria</taxon>
        <taxon>Bacillati</taxon>
        <taxon>Actinomycetota</taxon>
        <taxon>Actinomycetes</taxon>
        <taxon>Kitasatosporales</taxon>
        <taxon>Streptomycetaceae</taxon>
        <taxon>Streptomyces</taxon>
    </lineage>
</organism>
<feature type="compositionally biased region" description="Pro residues" evidence="2">
    <location>
        <begin position="17"/>
        <end position="52"/>
    </location>
</feature>
<feature type="transmembrane region" description="Helical" evidence="3">
    <location>
        <begin position="148"/>
        <end position="169"/>
    </location>
</feature>
<evidence type="ECO:0000313" key="5">
    <source>
        <dbReference type="EMBL" id="MFF4525361.1"/>
    </source>
</evidence>
<evidence type="ECO:0000313" key="6">
    <source>
        <dbReference type="Proteomes" id="UP001602058"/>
    </source>
</evidence>
<keyword evidence="6" id="KW-1185">Reference proteome</keyword>
<dbReference type="Proteomes" id="UP001602058">
    <property type="component" value="Unassembled WGS sequence"/>
</dbReference>
<proteinExistence type="predicted"/>
<dbReference type="PANTHER" id="PTHR13037">
    <property type="entry name" value="FORMIN"/>
    <property type="match status" value="1"/>
</dbReference>
<feature type="compositionally biased region" description="Pro residues" evidence="2">
    <location>
        <begin position="67"/>
        <end position="76"/>
    </location>
</feature>
<feature type="region of interest" description="Disordered" evidence="2">
    <location>
        <begin position="173"/>
        <end position="215"/>
    </location>
</feature>
<sequence length="622" mass="64074">MTQPPNQPPQGGFGPPQGQPPQGQPPQGPPPQGPPPPPPPPQQPPAAPPQPPQGGFGAPAPGYGYPQAPPPPPQPAAQPAQPGYGAPGQQPPYGQPPAYGQQAPYGQQPPYGQPPYGYPQPTPPQQPQAGQVGQGGGGQGGRKVNSQLVIIVAAVAAIALIIGVGVWYASSDGKGDDGKNNSADSGGATGGDDGSTGGTSGGGDSDAQEKVPSSTSAEVLFRLEAPEVKDRQQVASIKGSWLTDSVYVKGGVAKIVGYDPDSGDPRWTLPLDGQTCAASREVSADGIAVVVHETKKRDSKGLAQPCTAITAFRVADGKKVWTRSAELSGEAVAFTQVTISGSTAAVGGLYGGAAFDVNTGKPLWAPKVSECVDVGYAGGTQLVAVRKCGDYGDEQYEVQLLDPKSGSSKWSYKLPSGIDNAKVISTKPVVFGVDSGEITASGFTDVFSLDDNGKLRTKITTPAGKYKSDCDVGEVWDCKGVTVGNDKLYVSTEEHNGSGTAQTNEIVSFSLATGKPTGERVDAGDGYALFPIRMDGPNIIAFKDPPYNKGAQVVSVDTSTLKTTKLLETPASREVLMAISSMVPASAELLYSNGRLFMGKELAGKAYSPDEKRYAALAFGAK</sequence>
<comment type="caution">
    <text evidence="5">The sequence shown here is derived from an EMBL/GenBank/DDBJ whole genome shotgun (WGS) entry which is preliminary data.</text>
</comment>
<feature type="compositionally biased region" description="Gly residues" evidence="2">
    <location>
        <begin position="187"/>
        <end position="204"/>
    </location>
</feature>
<dbReference type="Gene3D" id="2.130.10.10">
    <property type="entry name" value="YVTN repeat-like/Quinoprotein amine dehydrogenase"/>
    <property type="match status" value="1"/>
</dbReference>
<keyword evidence="3" id="KW-0812">Transmembrane</keyword>
<accession>A0ABW6UPI3</accession>
<feature type="compositionally biased region" description="Low complexity" evidence="2">
    <location>
        <begin position="96"/>
        <end position="110"/>
    </location>
</feature>
<evidence type="ECO:0000256" key="3">
    <source>
        <dbReference type="SAM" id="Phobius"/>
    </source>
</evidence>
<dbReference type="RefSeq" id="WP_351079359.1">
    <property type="nucleotide sequence ID" value="NZ_JBEOZG010000006.1"/>
</dbReference>
<evidence type="ECO:0000259" key="4">
    <source>
        <dbReference type="Pfam" id="PF13360"/>
    </source>
</evidence>
<dbReference type="Pfam" id="PF13360">
    <property type="entry name" value="PQQ_2"/>
    <property type="match status" value="1"/>
</dbReference>
<dbReference type="InterPro" id="IPR002372">
    <property type="entry name" value="PQQ_rpt_dom"/>
</dbReference>
<dbReference type="SUPFAM" id="SSF50998">
    <property type="entry name" value="Quinoprotein alcohol dehydrogenase-like"/>
    <property type="match status" value="1"/>
</dbReference>
<keyword evidence="1" id="KW-0945">Host-virus interaction</keyword>
<feature type="compositionally biased region" description="Low complexity" evidence="2">
    <location>
        <begin position="77"/>
        <end position="88"/>
    </location>
</feature>
<protein>
    <submittedName>
        <fullName evidence="5">PQQ-binding-like beta-propeller repeat protein</fullName>
    </submittedName>
</protein>
<name>A0ABW6UPI3_9ACTN</name>
<dbReference type="EMBL" id="JBIAWJ010000017">
    <property type="protein sequence ID" value="MFF4525361.1"/>
    <property type="molecule type" value="Genomic_DNA"/>
</dbReference>
<keyword evidence="3" id="KW-0472">Membrane</keyword>
<dbReference type="InterPro" id="IPR015943">
    <property type="entry name" value="WD40/YVTN_repeat-like_dom_sf"/>
</dbReference>
<keyword evidence="3" id="KW-1133">Transmembrane helix</keyword>
<evidence type="ECO:0000256" key="2">
    <source>
        <dbReference type="SAM" id="MobiDB-lite"/>
    </source>
</evidence>
<feature type="domain" description="Pyrrolo-quinoline quinone repeat" evidence="4">
    <location>
        <begin position="244"/>
        <end position="369"/>
    </location>
</feature>
<feature type="region of interest" description="Disordered" evidence="2">
    <location>
        <begin position="1"/>
        <end position="142"/>
    </location>
</feature>
<gene>
    <name evidence="5" type="ORF">ACFY1D_28610</name>
</gene>